<sequence length="589" mass="67189">MIHVPFFCFFLPAGVSSTLRILDKRPDCNQQGLDNCKINNCSDKRMVAPRIHAPKGPEWDGEHVGVWMDKHGPVSVMNVTWKIYSDGNVTALCGSEINILDESTNQSICVQYSYKLSKQQNPNYCMWTFSLDGVVVEPGHTYMVSLLNLPEPDIGDYRFRKQITIPGCGDKEIEKAQICMENGSLWDPHMTTAVTLNKEHKRFSIVVGFEAAPYSERYQVSIQSHGFYYSTNVSKENRSSLNVTFEFGWWPLSQCEMFLMIQPFFIRCKNDCEHKNKTIDLCPDYPPRTFIIKATVGLLVIGGCLACLLWSASQKDPVNTASSAAKQLPEGFQVQERKRVLVIYSLDHPLYKTIVLKLCAFLVTKCGTEVVLDLFDSTRLGVLGSIQWLDWHREQIESSSDKILILCSRGVQAKWRAMCGDKQVFLREDARSPVGDMLSPALFLMIPHFIRSASFEKYIVAYFGDVCSEEDVPSPFNITVRYKLMKQFEELFFRILDTEKHEPGKVNHIEGLSENEYHHCPSGRALRDAIEAFHAHQLENPQWFEDELLESSKTSAEICYDAETTTLITYSLTDSTQDFTWLKKNMQPA</sequence>
<dbReference type="InterPro" id="IPR038683">
    <property type="entry name" value="IL17RA/B_FnIII-like_1_sf"/>
</dbReference>
<dbReference type="Gene3D" id="2.60.40.2160">
    <property type="entry name" value="Interleukin-17 receptor A/B, fibronectin-III-like domain 1"/>
    <property type="match status" value="1"/>
</dbReference>
<evidence type="ECO:0000256" key="7">
    <source>
        <dbReference type="ARBA" id="ARBA00023170"/>
    </source>
</evidence>
<dbReference type="Pfam" id="PF16556">
    <property type="entry name" value="IL17R_fnIII_D1"/>
    <property type="match status" value="1"/>
</dbReference>
<protein>
    <recommendedName>
        <fullName evidence="10">SEFIR domain-containing protein</fullName>
    </recommendedName>
</protein>
<dbReference type="InterPro" id="IPR039465">
    <property type="entry name" value="IL-17_rcpt-like"/>
</dbReference>
<dbReference type="GO" id="GO:0030368">
    <property type="term" value="F:interleukin-17 receptor activity"/>
    <property type="evidence" value="ECO:0007669"/>
    <property type="project" value="InterPro"/>
</dbReference>
<evidence type="ECO:0000256" key="3">
    <source>
        <dbReference type="ARBA" id="ARBA00022692"/>
    </source>
</evidence>
<keyword evidence="2" id="KW-1003">Cell membrane</keyword>
<keyword evidence="3" id="KW-0812">Transmembrane</keyword>
<dbReference type="InterPro" id="IPR032356">
    <property type="entry name" value="IL17R_A/B_N"/>
</dbReference>
<evidence type="ECO:0000256" key="2">
    <source>
        <dbReference type="ARBA" id="ARBA00022475"/>
    </source>
</evidence>
<dbReference type="Pfam" id="PF08357">
    <property type="entry name" value="SEFIR"/>
    <property type="match status" value="1"/>
</dbReference>
<name>A0A8C9ZIZ6_SANLU</name>
<feature type="signal peptide" evidence="9">
    <location>
        <begin position="1"/>
        <end position="17"/>
    </location>
</feature>
<evidence type="ECO:0000259" key="10">
    <source>
        <dbReference type="PROSITE" id="PS51534"/>
    </source>
</evidence>
<evidence type="ECO:0000256" key="4">
    <source>
        <dbReference type="ARBA" id="ARBA00022729"/>
    </source>
</evidence>
<dbReference type="Ensembl" id="ENSSLUT00000042092.1">
    <property type="protein sequence ID" value="ENSSLUP00000040779.1"/>
    <property type="gene ID" value="ENSSLUG00000018174.1"/>
</dbReference>
<keyword evidence="12" id="KW-1185">Reference proteome</keyword>
<dbReference type="PANTHER" id="PTHR15583:SF22">
    <property type="entry name" value="INTERLEUKIN-17 RECEPTOR A-LIKE"/>
    <property type="match status" value="1"/>
</dbReference>
<organism evidence="11 12">
    <name type="scientific">Sander lucioperca</name>
    <name type="common">Pike-perch</name>
    <name type="synonym">Perca lucioperca</name>
    <dbReference type="NCBI Taxonomy" id="283035"/>
    <lineage>
        <taxon>Eukaryota</taxon>
        <taxon>Metazoa</taxon>
        <taxon>Chordata</taxon>
        <taxon>Craniata</taxon>
        <taxon>Vertebrata</taxon>
        <taxon>Euteleostomi</taxon>
        <taxon>Actinopterygii</taxon>
        <taxon>Neopterygii</taxon>
        <taxon>Teleostei</taxon>
        <taxon>Neoteleostei</taxon>
        <taxon>Acanthomorphata</taxon>
        <taxon>Eupercaria</taxon>
        <taxon>Perciformes</taxon>
        <taxon>Percoidei</taxon>
        <taxon>Percidae</taxon>
        <taxon>Luciopercinae</taxon>
        <taxon>Sander</taxon>
    </lineage>
</organism>
<dbReference type="Proteomes" id="UP000694568">
    <property type="component" value="Unplaced"/>
</dbReference>
<feature type="domain" description="SEFIR" evidence="10">
    <location>
        <begin position="337"/>
        <end position="493"/>
    </location>
</feature>
<comment type="subcellular location">
    <subcellularLocation>
        <location evidence="1">Cell membrane</location>
        <topology evidence="1">Single-pass type I membrane protein</topology>
    </subcellularLocation>
</comment>
<dbReference type="AlphaFoldDB" id="A0A8C9ZIZ6"/>
<evidence type="ECO:0000256" key="1">
    <source>
        <dbReference type="ARBA" id="ARBA00004251"/>
    </source>
</evidence>
<gene>
    <name evidence="11" type="primary">LOC116038696</name>
</gene>
<feature type="chain" id="PRO_5034682765" description="SEFIR domain-containing protein" evidence="9">
    <location>
        <begin position="18"/>
        <end position="589"/>
    </location>
</feature>
<evidence type="ECO:0000256" key="6">
    <source>
        <dbReference type="ARBA" id="ARBA00023136"/>
    </source>
</evidence>
<dbReference type="PROSITE" id="PS51534">
    <property type="entry name" value="SEFIR"/>
    <property type="match status" value="1"/>
</dbReference>
<keyword evidence="5" id="KW-1133">Transmembrane helix</keyword>
<keyword evidence="6" id="KW-0472">Membrane</keyword>
<dbReference type="Gene3D" id="2.60.40.2150">
    <property type="entry name" value="Interleukin-17 receptor A/B, fibronectin-III-like domain 2"/>
    <property type="match status" value="1"/>
</dbReference>
<keyword evidence="7" id="KW-0675">Receptor</keyword>
<dbReference type="Pfam" id="PF16578">
    <property type="entry name" value="IL17R_fnIII_D2"/>
    <property type="match status" value="1"/>
</dbReference>
<keyword evidence="8" id="KW-0325">Glycoprotein</keyword>
<dbReference type="PANTHER" id="PTHR15583">
    <property type="entry name" value="INTERLEUKIN-17 RECEPTOR"/>
    <property type="match status" value="1"/>
</dbReference>
<dbReference type="GO" id="GO:0005886">
    <property type="term" value="C:plasma membrane"/>
    <property type="evidence" value="ECO:0007669"/>
    <property type="project" value="UniProtKB-SubCell"/>
</dbReference>
<dbReference type="FunFam" id="3.40.50.11530:FF:000002">
    <property type="entry name" value="Interleukin 17 receptor A"/>
    <property type="match status" value="1"/>
</dbReference>
<evidence type="ECO:0000256" key="8">
    <source>
        <dbReference type="ARBA" id="ARBA00023180"/>
    </source>
</evidence>
<dbReference type="Gene3D" id="3.40.50.11530">
    <property type="match status" value="1"/>
</dbReference>
<evidence type="ECO:0000313" key="12">
    <source>
        <dbReference type="Proteomes" id="UP000694568"/>
    </source>
</evidence>
<proteinExistence type="predicted"/>
<dbReference type="InterPro" id="IPR013568">
    <property type="entry name" value="SEFIR_dom"/>
</dbReference>
<dbReference type="InterPro" id="IPR043046">
    <property type="entry name" value="IL17RA/B_FnIII-like_2_sf"/>
</dbReference>
<reference evidence="11" key="1">
    <citation type="submission" date="2025-08" db="UniProtKB">
        <authorList>
            <consortium name="Ensembl"/>
        </authorList>
    </citation>
    <scope>IDENTIFICATION</scope>
</reference>
<reference evidence="11" key="2">
    <citation type="submission" date="2025-09" db="UniProtKB">
        <authorList>
            <consortium name="Ensembl"/>
        </authorList>
    </citation>
    <scope>IDENTIFICATION</scope>
</reference>
<evidence type="ECO:0000313" key="11">
    <source>
        <dbReference type="Ensembl" id="ENSSLUP00000040779.1"/>
    </source>
</evidence>
<accession>A0A8C9ZIZ6</accession>
<dbReference type="GeneTree" id="ENSGT00940000159018"/>
<keyword evidence="4 9" id="KW-0732">Signal</keyword>
<evidence type="ECO:0000256" key="5">
    <source>
        <dbReference type="ARBA" id="ARBA00022989"/>
    </source>
</evidence>
<evidence type="ECO:0000256" key="9">
    <source>
        <dbReference type="SAM" id="SignalP"/>
    </source>
</evidence>